<protein>
    <submittedName>
        <fullName evidence="1">10822_t:CDS:1</fullName>
    </submittedName>
</protein>
<comment type="caution">
    <text evidence="1">The sequence shown here is derived from an EMBL/GenBank/DDBJ whole genome shotgun (WGS) entry which is preliminary data.</text>
</comment>
<feature type="non-terminal residue" evidence="1">
    <location>
        <position position="80"/>
    </location>
</feature>
<dbReference type="EMBL" id="CAJVQB010034702">
    <property type="protein sequence ID" value="CAG8821546.1"/>
    <property type="molecule type" value="Genomic_DNA"/>
</dbReference>
<evidence type="ECO:0000313" key="2">
    <source>
        <dbReference type="Proteomes" id="UP000789901"/>
    </source>
</evidence>
<evidence type="ECO:0000313" key="1">
    <source>
        <dbReference type="EMBL" id="CAG8821546.1"/>
    </source>
</evidence>
<proteinExistence type="predicted"/>
<name>A0ABN7W8A9_GIGMA</name>
<keyword evidence="2" id="KW-1185">Reference proteome</keyword>
<sequence>MSINTQEIQASATELTNEQMKFLNSPYSGIPTAPSKPTPLGRSKLQLTLWDLPKETNARVIQKNLSFDGRALVKRFLENG</sequence>
<reference evidence="1 2" key="1">
    <citation type="submission" date="2021-06" db="EMBL/GenBank/DDBJ databases">
        <authorList>
            <person name="Kallberg Y."/>
            <person name="Tangrot J."/>
            <person name="Rosling A."/>
        </authorList>
    </citation>
    <scope>NUCLEOTIDE SEQUENCE [LARGE SCALE GENOMIC DNA]</scope>
    <source>
        <strain evidence="1 2">120-4 pot B 10/14</strain>
    </source>
</reference>
<organism evidence="1 2">
    <name type="scientific">Gigaspora margarita</name>
    <dbReference type="NCBI Taxonomy" id="4874"/>
    <lineage>
        <taxon>Eukaryota</taxon>
        <taxon>Fungi</taxon>
        <taxon>Fungi incertae sedis</taxon>
        <taxon>Mucoromycota</taxon>
        <taxon>Glomeromycotina</taxon>
        <taxon>Glomeromycetes</taxon>
        <taxon>Diversisporales</taxon>
        <taxon>Gigasporaceae</taxon>
        <taxon>Gigaspora</taxon>
    </lineage>
</organism>
<dbReference type="Proteomes" id="UP000789901">
    <property type="component" value="Unassembled WGS sequence"/>
</dbReference>
<accession>A0ABN7W8A9</accession>
<gene>
    <name evidence="1" type="ORF">GMARGA_LOCUS27854</name>
</gene>